<accession>A0ABU1QI54</accession>
<gene>
    <name evidence="1" type="ORF">J2W98_003601</name>
</gene>
<organism evidence="1 2">
    <name type="scientific">Paenibacillus peoriae</name>
    <dbReference type="NCBI Taxonomy" id="59893"/>
    <lineage>
        <taxon>Bacteria</taxon>
        <taxon>Bacillati</taxon>
        <taxon>Bacillota</taxon>
        <taxon>Bacilli</taxon>
        <taxon>Bacillales</taxon>
        <taxon>Paenibacillaceae</taxon>
        <taxon>Paenibacillus</taxon>
    </lineage>
</organism>
<sequence length="59" mass="6629">MSKRKKGKLMATQIAATPTLRGNDAKKLIHSLKKKPTARSNRNGQALVDFFKAYEKKGR</sequence>
<keyword evidence="2" id="KW-1185">Reference proteome</keyword>
<comment type="caution">
    <text evidence="1">The sequence shown here is derived from an EMBL/GenBank/DDBJ whole genome shotgun (WGS) entry which is preliminary data.</text>
</comment>
<protein>
    <submittedName>
        <fullName evidence="1">Uncharacterized protein</fullName>
    </submittedName>
</protein>
<name>A0ABU1QI54_9BACL</name>
<dbReference type="Proteomes" id="UP001266807">
    <property type="component" value="Unassembled WGS sequence"/>
</dbReference>
<evidence type="ECO:0000313" key="2">
    <source>
        <dbReference type="Proteomes" id="UP001266807"/>
    </source>
</evidence>
<reference evidence="1 2" key="1">
    <citation type="submission" date="2023-07" db="EMBL/GenBank/DDBJ databases">
        <title>Sorghum-associated microbial communities from plants grown in Nebraska, USA.</title>
        <authorList>
            <person name="Schachtman D."/>
        </authorList>
    </citation>
    <scope>NUCLEOTIDE SEQUENCE [LARGE SCALE GENOMIC DNA]</scope>
    <source>
        <strain evidence="1 2">BE143</strain>
    </source>
</reference>
<proteinExistence type="predicted"/>
<dbReference type="EMBL" id="JAVDUG010000004">
    <property type="protein sequence ID" value="MDR6779321.1"/>
    <property type="molecule type" value="Genomic_DNA"/>
</dbReference>
<dbReference type="RefSeq" id="WP_310168640.1">
    <property type="nucleotide sequence ID" value="NZ_JAVDUG010000004.1"/>
</dbReference>
<evidence type="ECO:0000313" key="1">
    <source>
        <dbReference type="EMBL" id="MDR6779321.1"/>
    </source>
</evidence>